<dbReference type="KEGG" id="crq:GCK72_013130"/>
<keyword evidence="3" id="KW-0175">Coiled coil</keyword>
<dbReference type="CTD" id="9805286"/>
<evidence type="ECO:0000256" key="2">
    <source>
        <dbReference type="ARBA" id="ARBA00023242"/>
    </source>
</evidence>
<dbReference type="Proteomes" id="UP000483820">
    <property type="component" value="Chromosome IV"/>
</dbReference>
<gene>
    <name evidence="5" type="ORF">GCK72_013130</name>
</gene>
<keyword evidence="2" id="KW-0539">Nucleus</keyword>
<evidence type="ECO:0000313" key="5">
    <source>
        <dbReference type="EMBL" id="KAF1756676.1"/>
    </source>
</evidence>
<dbReference type="AlphaFoldDB" id="A0A6A5GQ71"/>
<dbReference type="GO" id="GO:0000445">
    <property type="term" value="C:THO complex part of transcription export complex"/>
    <property type="evidence" value="ECO:0007669"/>
    <property type="project" value="InterPro"/>
</dbReference>
<comment type="subcellular location">
    <subcellularLocation>
        <location evidence="1">Nucleus</location>
    </subcellularLocation>
</comment>
<protein>
    <submittedName>
        <fullName evidence="5">Uncharacterized protein</fullName>
    </submittedName>
</protein>
<evidence type="ECO:0000313" key="6">
    <source>
        <dbReference type="Proteomes" id="UP000483820"/>
    </source>
</evidence>
<feature type="coiled-coil region" evidence="3">
    <location>
        <begin position="86"/>
        <end position="153"/>
    </location>
</feature>
<sequence>MKEETYLRKLISDGEGVGEDRRVQQVAAFFRESRKVEEPKIAEVLKITKALELMELSMLKQQQIAQMNKKQATEFDSFAGEIDSEIDLMYKKMEEAKSELAEAKTVKKNRQEYRKLVNVMNEVPTRAETMRKLEEVKDDLERQHERQKILEAKLLDRRNHLQAFNIILSNFQRFCAEDDEDEAGGLENDGEEEDDAASVSEKQEDEK</sequence>
<dbReference type="Pfam" id="PF05615">
    <property type="entry name" value="THOC7"/>
    <property type="match status" value="1"/>
</dbReference>
<feature type="compositionally biased region" description="Acidic residues" evidence="4">
    <location>
        <begin position="179"/>
        <end position="196"/>
    </location>
</feature>
<dbReference type="EMBL" id="WUAV01000004">
    <property type="protein sequence ID" value="KAF1756676.1"/>
    <property type="molecule type" value="Genomic_DNA"/>
</dbReference>
<evidence type="ECO:0000256" key="3">
    <source>
        <dbReference type="SAM" id="Coils"/>
    </source>
</evidence>
<reference evidence="5 6" key="1">
    <citation type="submission" date="2019-12" db="EMBL/GenBank/DDBJ databases">
        <title>Chromosome-level assembly of the Caenorhabditis remanei genome.</title>
        <authorList>
            <person name="Teterina A.A."/>
            <person name="Willis J.H."/>
            <person name="Phillips P.C."/>
        </authorList>
    </citation>
    <scope>NUCLEOTIDE SEQUENCE [LARGE SCALE GENOMIC DNA]</scope>
    <source>
        <strain evidence="5 6">PX506</strain>
        <tissue evidence="5">Whole organism</tissue>
    </source>
</reference>
<dbReference type="RefSeq" id="XP_003087567.2">
    <property type="nucleotide sequence ID" value="XM_003087519.2"/>
</dbReference>
<accession>A0A6A5GQ71</accession>
<organism evidence="5 6">
    <name type="scientific">Caenorhabditis remanei</name>
    <name type="common">Caenorhabditis vulgaris</name>
    <dbReference type="NCBI Taxonomy" id="31234"/>
    <lineage>
        <taxon>Eukaryota</taxon>
        <taxon>Metazoa</taxon>
        <taxon>Ecdysozoa</taxon>
        <taxon>Nematoda</taxon>
        <taxon>Chromadorea</taxon>
        <taxon>Rhabditida</taxon>
        <taxon>Rhabditina</taxon>
        <taxon>Rhabditomorpha</taxon>
        <taxon>Rhabditoidea</taxon>
        <taxon>Rhabditidae</taxon>
        <taxon>Peloderinae</taxon>
        <taxon>Caenorhabditis</taxon>
    </lineage>
</organism>
<dbReference type="GO" id="GO:0006397">
    <property type="term" value="P:mRNA processing"/>
    <property type="evidence" value="ECO:0007669"/>
    <property type="project" value="InterPro"/>
</dbReference>
<dbReference type="GeneID" id="9805286"/>
<proteinExistence type="predicted"/>
<evidence type="ECO:0000256" key="4">
    <source>
        <dbReference type="SAM" id="MobiDB-lite"/>
    </source>
</evidence>
<evidence type="ECO:0000256" key="1">
    <source>
        <dbReference type="ARBA" id="ARBA00004123"/>
    </source>
</evidence>
<dbReference type="InterPro" id="IPR008501">
    <property type="entry name" value="THOC7/Mft1"/>
</dbReference>
<name>A0A6A5GQ71_CAERE</name>
<comment type="caution">
    <text evidence="5">The sequence shown here is derived from an EMBL/GenBank/DDBJ whole genome shotgun (WGS) entry which is preliminary data.</text>
</comment>
<feature type="region of interest" description="Disordered" evidence="4">
    <location>
        <begin position="179"/>
        <end position="207"/>
    </location>
</feature>